<protein>
    <submittedName>
        <fullName evidence="1">Uncharacterized protein</fullName>
    </submittedName>
</protein>
<sequence>MIEFSNAETMDSIDTPLSVNARESVCQRDNVRDKVSGWVDPSGLVHVTATIPRLLAEANARPAEAGRSRMEAVSF</sequence>
<organism evidence="1 2">
    <name type="scientific">Neorhodopirellula lusitana</name>
    <dbReference type="NCBI Taxonomy" id="445327"/>
    <lineage>
        <taxon>Bacteria</taxon>
        <taxon>Pseudomonadati</taxon>
        <taxon>Planctomycetota</taxon>
        <taxon>Planctomycetia</taxon>
        <taxon>Pirellulales</taxon>
        <taxon>Pirellulaceae</taxon>
        <taxon>Neorhodopirellula</taxon>
    </lineage>
</organism>
<dbReference type="Proteomes" id="UP001158067">
    <property type="component" value="Unassembled WGS sequence"/>
</dbReference>
<reference evidence="1 2" key="1">
    <citation type="submission" date="2017-05" db="EMBL/GenBank/DDBJ databases">
        <authorList>
            <person name="Varghese N."/>
            <person name="Submissions S."/>
        </authorList>
    </citation>
    <scope>NUCLEOTIDE SEQUENCE [LARGE SCALE GENOMIC DNA]</scope>
    <source>
        <strain evidence="1 2">DSM 25457</strain>
    </source>
</reference>
<gene>
    <name evidence="1" type="ORF">SAMN06265222_101362</name>
</gene>
<proteinExistence type="predicted"/>
<accession>A0ABY1PNZ9</accession>
<evidence type="ECO:0000313" key="1">
    <source>
        <dbReference type="EMBL" id="SMP39806.1"/>
    </source>
</evidence>
<comment type="caution">
    <text evidence="1">The sequence shown here is derived from an EMBL/GenBank/DDBJ whole genome shotgun (WGS) entry which is preliminary data.</text>
</comment>
<dbReference type="EMBL" id="FXUG01000001">
    <property type="protein sequence ID" value="SMP39806.1"/>
    <property type="molecule type" value="Genomic_DNA"/>
</dbReference>
<evidence type="ECO:0000313" key="2">
    <source>
        <dbReference type="Proteomes" id="UP001158067"/>
    </source>
</evidence>
<name>A0ABY1PNZ9_9BACT</name>
<keyword evidence="2" id="KW-1185">Reference proteome</keyword>